<protein>
    <submittedName>
        <fullName evidence="1">Uncharacterized protein</fullName>
    </submittedName>
</protein>
<reference evidence="1" key="1">
    <citation type="submission" date="2020-03" db="EMBL/GenBank/DDBJ databases">
        <title>The deep terrestrial virosphere.</title>
        <authorList>
            <person name="Holmfeldt K."/>
            <person name="Nilsson E."/>
            <person name="Simone D."/>
            <person name="Lopez-Fernandez M."/>
            <person name="Wu X."/>
            <person name="de Brujin I."/>
            <person name="Lundin D."/>
            <person name="Andersson A."/>
            <person name="Bertilsson S."/>
            <person name="Dopson M."/>
        </authorList>
    </citation>
    <scope>NUCLEOTIDE SEQUENCE</scope>
    <source>
        <strain evidence="1">MM415B05266</strain>
    </source>
</reference>
<accession>A0A6M3LST9</accession>
<dbReference type="EMBL" id="MT143330">
    <property type="protein sequence ID" value="QJA95625.1"/>
    <property type="molecule type" value="Genomic_DNA"/>
</dbReference>
<sequence>MSKIRFIAYKILRKSSNVINFKNIRAYDALNVLKTYEYFYGNLKSIDFNGLRCQIILCFEKEEKLIRFK</sequence>
<proteinExistence type="predicted"/>
<gene>
    <name evidence="1" type="ORF">MM415B05266_0005</name>
</gene>
<evidence type="ECO:0000313" key="1">
    <source>
        <dbReference type="EMBL" id="QJA95625.1"/>
    </source>
</evidence>
<dbReference type="AlphaFoldDB" id="A0A6M3LST9"/>
<organism evidence="1">
    <name type="scientific">viral metagenome</name>
    <dbReference type="NCBI Taxonomy" id="1070528"/>
    <lineage>
        <taxon>unclassified sequences</taxon>
        <taxon>metagenomes</taxon>
        <taxon>organismal metagenomes</taxon>
    </lineage>
</organism>
<name>A0A6M3LST9_9ZZZZ</name>